<keyword evidence="1" id="KW-0472">Membrane</keyword>
<sequence>MTDLLFVLSKLFWLALRPGTFALLVALVGLWAVWRGRRWGRWPIAAGLGFYLALLLLPLHIWVQMPLEDRFARPAEEPARVDGIVVLGGAVEQDLTEARGIPALNGAAERMTEPVALMRRHPGARLLFTGGQGALLHGGLTEADVARQLWTGMGVPPERMIFETGARNTHENAVLSHALAKPRPGETWLLVTSASHMPRSVGVYRRAGWDIVPWPVNYRTGKGLHVWYAASFPGRLSEFEWGLREWIGMAAYRVMDRTDALFPAP</sequence>
<dbReference type="InterPro" id="IPR051599">
    <property type="entry name" value="Cell_Envelope_Assoc"/>
</dbReference>
<dbReference type="Proteomes" id="UP001501588">
    <property type="component" value="Unassembled WGS sequence"/>
</dbReference>
<keyword evidence="1" id="KW-0812">Transmembrane</keyword>
<dbReference type="InterPro" id="IPR003848">
    <property type="entry name" value="DUF218"/>
</dbReference>
<evidence type="ECO:0000256" key="1">
    <source>
        <dbReference type="SAM" id="Phobius"/>
    </source>
</evidence>
<dbReference type="RefSeq" id="WP_343896029.1">
    <property type="nucleotide sequence ID" value="NZ_BAAAFZ010000045.1"/>
</dbReference>
<protein>
    <submittedName>
        <fullName evidence="3">YdcF family protein</fullName>
    </submittedName>
</protein>
<gene>
    <name evidence="3" type="ORF">GCM10009416_28820</name>
</gene>
<evidence type="ECO:0000259" key="2">
    <source>
        <dbReference type="Pfam" id="PF02698"/>
    </source>
</evidence>
<accession>A0ABN1FDI7</accession>
<evidence type="ECO:0000313" key="3">
    <source>
        <dbReference type="EMBL" id="GAA0588619.1"/>
    </source>
</evidence>
<feature type="transmembrane region" description="Helical" evidence="1">
    <location>
        <begin position="44"/>
        <end position="63"/>
    </location>
</feature>
<feature type="domain" description="DUF218" evidence="2">
    <location>
        <begin position="82"/>
        <end position="248"/>
    </location>
</feature>
<name>A0ABN1FDI7_9PROT</name>
<feature type="transmembrane region" description="Helical" evidence="1">
    <location>
        <begin position="12"/>
        <end position="32"/>
    </location>
</feature>
<keyword evidence="4" id="KW-1185">Reference proteome</keyword>
<dbReference type="PANTHER" id="PTHR30336:SF4">
    <property type="entry name" value="ENVELOPE BIOGENESIS FACTOR ELYC"/>
    <property type="match status" value="1"/>
</dbReference>
<dbReference type="Gene3D" id="3.40.50.620">
    <property type="entry name" value="HUPs"/>
    <property type="match status" value="1"/>
</dbReference>
<dbReference type="CDD" id="cd06259">
    <property type="entry name" value="YdcF-like"/>
    <property type="match status" value="1"/>
</dbReference>
<proteinExistence type="predicted"/>
<dbReference type="Pfam" id="PF02698">
    <property type="entry name" value="DUF218"/>
    <property type="match status" value="1"/>
</dbReference>
<organism evidence="3 4">
    <name type="scientific">Craurococcus roseus</name>
    <dbReference type="NCBI Taxonomy" id="77585"/>
    <lineage>
        <taxon>Bacteria</taxon>
        <taxon>Pseudomonadati</taxon>
        <taxon>Pseudomonadota</taxon>
        <taxon>Alphaproteobacteria</taxon>
        <taxon>Acetobacterales</taxon>
        <taxon>Acetobacteraceae</taxon>
        <taxon>Craurococcus</taxon>
    </lineage>
</organism>
<evidence type="ECO:0000313" key="4">
    <source>
        <dbReference type="Proteomes" id="UP001501588"/>
    </source>
</evidence>
<dbReference type="EMBL" id="BAAAFZ010000045">
    <property type="protein sequence ID" value="GAA0588619.1"/>
    <property type="molecule type" value="Genomic_DNA"/>
</dbReference>
<keyword evidence="1" id="KW-1133">Transmembrane helix</keyword>
<comment type="caution">
    <text evidence="3">The sequence shown here is derived from an EMBL/GenBank/DDBJ whole genome shotgun (WGS) entry which is preliminary data.</text>
</comment>
<reference evidence="3 4" key="1">
    <citation type="journal article" date="2019" name="Int. J. Syst. Evol. Microbiol.">
        <title>The Global Catalogue of Microorganisms (GCM) 10K type strain sequencing project: providing services to taxonomists for standard genome sequencing and annotation.</title>
        <authorList>
            <consortium name="The Broad Institute Genomics Platform"/>
            <consortium name="The Broad Institute Genome Sequencing Center for Infectious Disease"/>
            <person name="Wu L."/>
            <person name="Ma J."/>
        </authorList>
    </citation>
    <scope>NUCLEOTIDE SEQUENCE [LARGE SCALE GENOMIC DNA]</scope>
    <source>
        <strain evidence="3 4">JCM 9933</strain>
    </source>
</reference>
<dbReference type="PANTHER" id="PTHR30336">
    <property type="entry name" value="INNER MEMBRANE PROTEIN, PROBABLE PERMEASE"/>
    <property type="match status" value="1"/>
</dbReference>
<dbReference type="InterPro" id="IPR014729">
    <property type="entry name" value="Rossmann-like_a/b/a_fold"/>
</dbReference>